<keyword evidence="1" id="KW-0732">Signal</keyword>
<feature type="chain" id="PRO_5012363612" description="DUF1302 domain-containing protein" evidence="1">
    <location>
        <begin position="19"/>
        <end position="541"/>
    </location>
</feature>
<name>A0A1M2UST9_MARNT</name>
<reference evidence="2" key="1">
    <citation type="submission" date="2016-11" db="EMBL/GenBank/DDBJ databases">
        <title>Draft Genome Sequence of Marinobacter hydrocarbonoclasticus strain STW2, a polyaromatic aromatic hydrocarbon degrading and denitrifying bacterium from rhizosphere of Seagrass Enhalus acodoides.</title>
        <authorList>
            <person name="Ling J."/>
            <person name="Dong J."/>
        </authorList>
    </citation>
    <scope>NUCLEOTIDE SEQUENCE [LARGE SCALE GENOMIC DNA]</scope>
    <source>
        <strain evidence="2">STW2</strain>
    </source>
</reference>
<gene>
    <name evidence="2" type="ORF">BEE62_17245</name>
</gene>
<keyword evidence="3" id="KW-1185">Reference proteome</keyword>
<comment type="caution">
    <text evidence="2">The sequence shown here is derived from an EMBL/GenBank/DDBJ whole genome shotgun (WGS) entry which is preliminary data.</text>
</comment>
<proteinExistence type="predicted"/>
<evidence type="ECO:0000313" key="2">
    <source>
        <dbReference type="EMBL" id="OJS98385.1"/>
    </source>
</evidence>
<evidence type="ECO:0000313" key="3">
    <source>
        <dbReference type="Proteomes" id="UP000183986"/>
    </source>
</evidence>
<dbReference type="EMBL" id="MPKY01000004">
    <property type="protein sequence ID" value="OJS98385.1"/>
    <property type="molecule type" value="Genomic_DNA"/>
</dbReference>
<evidence type="ECO:0008006" key="4">
    <source>
        <dbReference type="Google" id="ProtNLM"/>
    </source>
</evidence>
<organism evidence="2 3">
    <name type="scientific">Marinobacter nauticus</name>
    <name type="common">Marinobacter hydrocarbonoclasticus</name>
    <name type="synonym">Marinobacter aquaeolei</name>
    <dbReference type="NCBI Taxonomy" id="2743"/>
    <lineage>
        <taxon>Bacteria</taxon>
        <taxon>Pseudomonadati</taxon>
        <taxon>Pseudomonadota</taxon>
        <taxon>Gammaproteobacteria</taxon>
        <taxon>Pseudomonadales</taxon>
        <taxon>Marinobacteraceae</taxon>
        <taxon>Marinobacter</taxon>
    </lineage>
</organism>
<dbReference type="Pfam" id="PF06980">
    <property type="entry name" value="DUF1302"/>
    <property type="match status" value="1"/>
</dbReference>
<dbReference type="AlphaFoldDB" id="A0A1M2UST9"/>
<dbReference type="Proteomes" id="UP000183986">
    <property type="component" value="Unassembled WGS sequence"/>
</dbReference>
<dbReference type="OrthoDB" id="7052179at2"/>
<sequence length="541" mass="58901">MKLGVLLAMLGCSQASIAADIPTGVRDLNLRWDNTLKYSVAARLKDPSDELIADPNQDDGDRSFDKGLISNRVDLLSQLDLVYKRQYGVRVSGAAWYDDVYNQSNDHDSPATANNFSVPNDEFNDRTEELHGKDVELLDAFAFGSWRPGGKRLTVRAGRHAILYGESLFFGNNGIAGTQAPTDVIKLLSVPNSQFQEIIRPVGQISSELQLNSNLSIGGFYQFEWEENRIPSAGSFFSAADVIEGGERFLLGPVDPTTQVGPALFRTGDIDASDSGQFGLKLSWRPEAVDAEFGFYAVNYHDKSPQYYLIPGAAVNPPIGKFGEYQLVYPEDIRAYGVSFSTNVGDANVAGEFSTRRDVALVSDPQFTVPGSGADNDANPAYAVGNSVHAQLSTIYIATRNAVWDSATFLGEVAWNRATSVKENRSALAANASRDAWATRFVFEPSWFQVAPGLDLSVPLGVGYSGEGNSSAVWQFNPGGEKGGDVNLGIKALYDQRWKFGASYSHFFGSEGTALNSAGQFSFKQSLADRDYVSAYVQRTF</sequence>
<accession>A0A1M2UST9</accession>
<protein>
    <recommendedName>
        <fullName evidence="4">DUF1302 domain-containing protein</fullName>
    </recommendedName>
</protein>
<dbReference type="InterPro" id="IPR010727">
    <property type="entry name" value="DUF1302"/>
</dbReference>
<feature type="signal peptide" evidence="1">
    <location>
        <begin position="1"/>
        <end position="18"/>
    </location>
</feature>
<evidence type="ECO:0000256" key="1">
    <source>
        <dbReference type="SAM" id="SignalP"/>
    </source>
</evidence>